<dbReference type="EMBL" id="CP139781">
    <property type="protein sequence ID" value="WRQ88534.1"/>
    <property type="molecule type" value="Genomic_DNA"/>
</dbReference>
<evidence type="ECO:0000256" key="1">
    <source>
        <dbReference type="ARBA" id="ARBA00022679"/>
    </source>
</evidence>
<proteinExistence type="predicted"/>
<organism evidence="2 3">
    <name type="scientific">Actomonas aquatica</name>
    <dbReference type="NCBI Taxonomy" id="2866162"/>
    <lineage>
        <taxon>Bacteria</taxon>
        <taxon>Pseudomonadati</taxon>
        <taxon>Verrucomicrobiota</taxon>
        <taxon>Opitutia</taxon>
        <taxon>Opitutales</taxon>
        <taxon>Opitutaceae</taxon>
        <taxon>Actomonas</taxon>
    </lineage>
</organism>
<dbReference type="RefSeq" id="WP_221032970.1">
    <property type="nucleotide sequence ID" value="NZ_CP139781.1"/>
</dbReference>
<accession>A0ABZ1CAA5</accession>
<reference evidence="2 3" key="1">
    <citation type="submission" date="2021-08" db="EMBL/GenBank/DDBJ databases">
        <authorList>
            <person name="Zhang D."/>
            <person name="Zhang A."/>
            <person name="Wang L."/>
        </authorList>
    </citation>
    <scope>NUCLEOTIDE SEQUENCE [LARGE SCALE GENOMIC DNA]</scope>
    <source>
        <strain evidence="2 3">WL0086</strain>
    </source>
</reference>
<keyword evidence="2" id="KW-0328">Glycosyltransferase</keyword>
<dbReference type="PANTHER" id="PTHR46401">
    <property type="entry name" value="GLYCOSYLTRANSFERASE WBBK-RELATED"/>
    <property type="match status" value="1"/>
</dbReference>
<dbReference type="PANTHER" id="PTHR46401:SF2">
    <property type="entry name" value="GLYCOSYLTRANSFERASE WBBK-RELATED"/>
    <property type="match status" value="1"/>
</dbReference>
<dbReference type="Proteomes" id="UP000738431">
    <property type="component" value="Chromosome"/>
</dbReference>
<evidence type="ECO:0000313" key="3">
    <source>
        <dbReference type="Proteomes" id="UP000738431"/>
    </source>
</evidence>
<name>A0ABZ1CAA5_9BACT</name>
<dbReference type="EC" id="2.4.-.-" evidence="2"/>
<reference evidence="2 3" key="2">
    <citation type="submission" date="2023-12" db="EMBL/GenBank/DDBJ databases">
        <title>Description of an unclassified Opitutus bacterium of Verrucomicrobiota.</title>
        <authorList>
            <person name="Zhang D.-F."/>
        </authorList>
    </citation>
    <scope>NUCLEOTIDE SEQUENCE [LARGE SCALE GENOMIC DNA]</scope>
    <source>
        <strain evidence="2 3">WL0086</strain>
    </source>
</reference>
<sequence>MIYFDVTKSAKARHASGLMRVNRRLRDELGEAVQPVVWGKDRPDFRPDDWYFTTETFDVAQRPGFAEFLDRPPCRLAALFPDAIPLHLPQVTWPHSVARHPGYMTALAKFDHVFAISAAVQRDLTGFWQWQGRQTTTAVSVLPLGADFDGSARHPRRDVVPPPVLLCVGIVEPRKNQGFLIDVAQALKARGQDFELHVVGRVNPHFGGAIAERIRGAVTTKLGVQFHEAASDEVLAELLGRTRAVVFPTIAEGCGLPVIESLWRGLPCVCTDLPVLRELTDEGGCLVLPKNDAAAWGEGLARVLSDDAYWRALADRAAERRLPTWADSAVEIRRVLG</sequence>
<dbReference type="Pfam" id="PF13692">
    <property type="entry name" value="Glyco_trans_1_4"/>
    <property type="match status" value="1"/>
</dbReference>
<keyword evidence="3" id="KW-1185">Reference proteome</keyword>
<dbReference type="SUPFAM" id="SSF53756">
    <property type="entry name" value="UDP-Glycosyltransferase/glycogen phosphorylase"/>
    <property type="match status" value="1"/>
</dbReference>
<dbReference type="GO" id="GO:0016757">
    <property type="term" value="F:glycosyltransferase activity"/>
    <property type="evidence" value="ECO:0007669"/>
    <property type="project" value="UniProtKB-KW"/>
</dbReference>
<gene>
    <name evidence="2" type="ORF">K1X11_003905</name>
</gene>
<evidence type="ECO:0000313" key="2">
    <source>
        <dbReference type="EMBL" id="WRQ88534.1"/>
    </source>
</evidence>
<keyword evidence="1 2" id="KW-0808">Transferase</keyword>
<protein>
    <submittedName>
        <fullName evidence="2">Glycosyltransferase</fullName>
        <ecNumber evidence="2">2.4.-.-</ecNumber>
    </submittedName>
</protein>
<dbReference type="Gene3D" id="3.40.50.2000">
    <property type="entry name" value="Glycogen Phosphorylase B"/>
    <property type="match status" value="1"/>
</dbReference>